<proteinExistence type="inferred from homology"/>
<evidence type="ECO:0000256" key="1">
    <source>
        <dbReference type="ARBA" id="ARBA00004651"/>
    </source>
</evidence>
<feature type="transmembrane region" description="Helical" evidence="6">
    <location>
        <begin position="173"/>
        <end position="195"/>
    </location>
</feature>
<evidence type="ECO:0000313" key="9">
    <source>
        <dbReference type="EMBL" id="WBW50249.1"/>
    </source>
</evidence>
<gene>
    <name evidence="9" type="ORF">O6R05_01520</name>
</gene>
<sequence length="232" mass="26037">MSTEKQRHDQQPLKPTHDVDPLPDLSGDITDEAVQASGFNLNMVYHVLTVVTMGFFIYATYKGYKLGIFTSQQKLDVFIQTLGLWGPLFFVGVQIIQVVVPIIPGGVTSIAGVVIFGAVKGTIYNIIGCGIGSFINYFLARHYGRAFVGKLIGIKKLNRYEKWVKKEVHFDKAFAVAMVVPISPDDILCLFAGLLRMRLSWFTMCILLLKPWSILAYTLGGEWIVRRFLLGW</sequence>
<organism evidence="9 10">
    <name type="scientific">Peptoniphilus equinus</name>
    <dbReference type="NCBI Taxonomy" id="3016343"/>
    <lineage>
        <taxon>Bacteria</taxon>
        <taxon>Bacillati</taxon>
        <taxon>Bacillota</taxon>
        <taxon>Tissierellia</taxon>
        <taxon>Tissierellales</taxon>
        <taxon>Peptoniphilaceae</taxon>
        <taxon>Peptoniphilus</taxon>
    </lineage>
</organism>
<keyword evidence="2 6" id="KW-1003">Cell membrane</keyword>
<evidence type="ECO:0000313" key="10">
    <source>
        <dbReference type="Proteomes" id="UP001210339"/>
    </source>
</evidence>
<dbReference type="EMBL" id="CP115667">
    <property type="protein sequence ID" value="WBW50249.1"/>
    <property type="molecule type" value="Genomic_DNA"/>
</dbReference>
<dbReference type="Proteomes" id="UP001210339">
    <property type="component" value="Chromosome"/>
</dbReference>
<evidence type="ECO:0000259" key="8">
    <source>
        <dbReference type="Pfam" id="PF09335"/>
    </source>
</evidence>
<evidence type="ECO:0000256" key="2">
    <source>
        <dbReference type="ARBA" id="ARBA00022475"/>
    </source>
</evidence>
<dbReference type="InterPro" id="IPR032816">
    <property type="entry name" value="VTT_dom"/>
</dbReference>
<evidence type="ECO:0000256" key="7">
    <source>
        <dbReference type="SAM" id="MobiDB-lite"/>
    </source>
</evidence>
<feature type="transmembrane region" description="Helical" evidence="6">
    <location>
        <begin position="201"/>
        <end position="220"/>
    </location>
</feature>
<reference evidence="9 10" key="1">
    <citation type="submission" date="2023-01" db="EMBL/GenBank/DDBJ databases">
        <authorList>
            <person name="Lee S.H."/>
            <person name="Jung H.S."/>
            <person name="Yun J.U."/>
        </authorList>
    </citation>
    <scope>NUCLEOTIDE SEQUENCE [LARGE SCALE GENOMIC DNA]</scope>
    <source>
        <strain evidence="9 10">CBA3646</strain>
    </source>
</reference>
<keyword evidence="4 6" id="KW-1133">Transmembrane helix</keyword>
<keyword evidence="3 6" id="KW-0812">Transmembrane</keyword>
<name>A0ABY7QVZ3_9FIRM</name>
<evidence type="ECO:0000256" key="3">
    <source>
        <dbReference type="ARBA" id="ARBA00022692"/>
    </source>
</evidence>
<evidence type="ECO:0000256" key="6">
    <source>
        <dbReference type="RuleBase" id="RU366058"/>
    </source>
</evidence>
<dbReference type="PANTHER" id="PTHR12677">
    <property type="entry name" value="GOLGI APPARATUS MEMBRANE PROTEIN TVP38-RELATED"/>
    <property type="match status" value="1"/>
</dbReference>
<dbReference type="PANTHER" id="PTHR12677:SF49">
    <property type="entry name" value="TVP38_TMEM64 FAMILY MEMBRANE PROTEIN"/>
    <property type="match status" value="1"/>
</dbReference>
<dbReference type="InterPro" id="IPR015414">
    <property type="entry name" value="TMEM64"/>
</dbReference>
<keyword evidence="10" id="KW-1185">Reference proteome</keyword>
<feature type="compositionally biased region" description="Basic and acidic residues" evidence="7">
    <location>
        <begin position="1"/>
        <end position="20"/>
    </location>
</feature>
<feature type="domain" description="VTT" evidence="8">
    <location>
        <begin position="103"/>
        <end position="220"/>
    </location>
</feature>
<evidence type="ECO:0000256" key="5">
    <source>
        <dbReference type="ARBA" id="ARBA00023136"/>
    </source>
</evidence>
<feature type="transmembrane region" description="Helical" evidence="6">
    <location>
        <begin position="43"/>
        <end position="61"/>
    </location>
</feature>
<evidence type="ECO:0000256" key="4">
    <source>
        <dbReference type="ARBA" id="ARBA00022989"/>
    </source>
</evidence>
<feature type="transmembrane region" description="Helical" evidence="6">
    <location>
        <begin position="123"/>
        <end position="140"/>
    </location>
</feature>
<comment type="caution">
    <text evidence="6">Lacks conserved residue(s) required for the propagation of feature annotation.</text>
</comment>
<dbReference type="Pfam" id="PF09335">
    <property type="entry name" value="VTT_dom"/>
    <property type="match status" value="1"/>
</dbReference>
<protein>
    <recommendedName>
        <fullName evidence="6">TVP38/TMEM64 family membrane protein</fullName>
    </recommendedName>
</protein>
<dbReference type="RefSeq" id="WP_271191781.1">
    <property type="nucleotide sequence ID" value="NZ_CP115667.1"/>
</dbReference>
<keyword evidence="5 6" id="KW-0472">Membrane</keyword>
<accession>A0ABY7QVZ3</accession>
<feature type="region of interest" description="Disordered" evidence="7">
    <location>
        <begin position="1"/>
        <end position="23"/>
    </location>
</feature>
<comment type="similarity">
    <text evidence="6">Belongs to the TVP38/TMEM64 family.</text>
</comment>
<comment type="subcellular location">
    <subcellularLocation>
        <location evidence="1 6">Cell membrane</location>
        <topology evidence="1 6">Multi-pass membrane protein</topology>
    </subcellularLocation>
</comment>